<evidence type="ECO:0000256" key="1">
    <source>
        <dbReference type="SAM" id="MobiDB-lite"/>
    </source>
</evidence>
<dbReference type="Proteomes" id="UP000010475">
    <property type="component" value="Chromosome"/>
</dbReference>
<dbReference type="KEGG" id="csg:Cylst_5388"/>
<name>K9X427_9NOST</name>
<evidence type="ECO:0000313" key="2">
    <source>
        <dbReference type="EMBL" id="AFZ27410.1"/>
    </source>
</evidence>
<proteinExistence type="predicted"/>
<dbReference type="HOGENOM" id="CLU_3097992_0_0_3"/>
<dbReference type="EMBL" id="CP003642">
    <property type="protein sequence ID" value="AFZ27410.1"/>
    <property type="molecule type" value="Genomic_DNA"/>
</dbReference>
<feature type="region of interest" description="Disordered" evidence="1">
    <location>
        <begin position="1"/>
        <end position="51"/>
    </location>
</feature>
<reference evidence="2 3" key="1">
    <citation type="submission" date="2012-06" db="EMBL/GenBank/DDBJ databases">
        <title>Finished chromosome of genome of Cylindrospermum stagnale PCC 7417.</title>
        <authorList>
            <consortium name="US DOE Joint Genome Institute"/>
            <person name="Gugger M."/>
            <person name="Coursin T."/>
            <person name="Rippka R."/>
            <person name="Tandeau De Marsac N."/>
            <person name="Huntemann M."/>
            <person name="Wei C.-L."/>
            <person name="Han J."/>
            <person name="Detter J.C."/>
            <person name="Han C."/>
            <person name="Tapia R."/>
            <person name="Chen A."/>
            <person name="Kyrpides N."/>
            <person name="Mavromatis K."/>
            <person name="Markowitz V."/>
            <person name="Szeto E."/>
            <person name="Ivanova N."/>
            <person name="Pagani I."/>
            <person name="Pati A."/>
            <person name="Goodwin L."/>
            <person name="Nordberg H.P."/>
            <person name="Cantor M.N."/>
            <person name="Hua S.X."/>
            <person name="Woyke T."/>
            <person name="Kerfeld C.A."/>
        </authorList>
    </citation>
    <scope>NUCLEOTIDE SEQUENCE [LARGE SCALE GENOMIC DNA]</scope>
    <source>
        <strain evidence="2 3">PCC 7417</strain>
    </source>
</reference>
<evidence type="ECO:0000313" key="3">
    <source>
        <dbReference type="Proteomes" id="UP000010475"/>
    </source>
</evidence>
<gene>
    <name evidence="2" type="ORF">Cylst_5388</name>
</gene>
<dbReference type="STRING" id="56107.Cylst_5388"/>
<sequence>MVNHGSESPVLSEDNEKRQLQAQLNHLEGSNHDKPSCTKKSKYDSASANSN</sequence>
<keyword evidence="3" id="KW-1185">Reference proteome</keyword>
<organism evidence="2 3">
    <name type="scientific">Cylindrospermum stagnale PCC 7417</name>
    <dbReference type="NCBI Taxonomy" id="56107"/>
    <lineage>
        <taxon>Bacteria</taxon>
        <taxon>Bacillati</taxon>
        <taxon>Cyanobacteriota</taxon>
        <taxon>Cyanophyceae</taxon>
        <taxon>Nostocales</taxon>
        <taxon>Nostocaceae</taxon>
        <taxon>Cylindrospermum</taxon>
    </lineage>
</organism>
<protein>
    <submittedName>
        <fullName evidence="2">Uncharacterized protein</fullName>
    </submittedName>
</protein>
<accession>K9X427</accession>
<dbReference type="AlphaFoldDB" id="K9X427"/>